<evidence type="ECO:0000313" key="2">
    <source>
        <dbReference type="Proteomes" id="UP000825598"/>
    </source>
</evidence>
<evidence type="ECO:0000313" key="1">
    <source>
        <dbReference type="EMBL" id="QZH63815.1"/>
    </source>
</evidence>
<gene>
    <name evidence="1" type="ORF">K6L26_17185</name>
</gene>
<name>A0ACD1F9X2_MYCFR</name>
<dbReference type="EMBL" id="CP081673">
    <property type="protein sequence ID" value="QZH63815.1"/>
    <property type="molecule type" value="Genomic_DNA"/>
</dbReference>
<reference evidence="1" key="1">
    <citation type="submission" date="2021-07" db="EMBL/GenBank/DDBJ databases">
        <title>Complete Genome Sequences of Mycobacterium farcinogenes Isolated from Clinical Specimens from Patients in Thailand.</title>
        <authorList>
            <person name="Sodsai P."/>
        </authorList>
    </citation>
    <scope>NUCLEOTIDE SEQUENCE</scope>
    <source>
        <strain evidence="1">BKK/CU-MFGFA-001</strain>
    </source>
</reference>
<keyword evidence="2" id="KW-1185">Reference proteome</keyword>
<organism evidence="1 2">
    <name type="scientific">Mycolicibacterium farcinogenes</name>
    <name type="common">Mycobacterium farcinogenes</name>
    <dbReference type="NCBI Taxonomy" id="1802"/>
    <lineage>
        <taxon>Bacteria</taxon>
        <taxon>Bacillati</taxon>
        <taxon>Actinomycetota</taxon>
        <taxon>Actinomycetes</taxon>
        <taxon>Mycobacteriales</taxon>
        <taxon>Mycobacteriaceae</taxon>
        <taxon>Mycolicibacterium</taxon>
    </lineage>
</organism>
<sequence length="106" mass="11976">MPEPLACPDCGVVARRKPDNSPGWLFPCTCDYYENQSYHGFRAIGIDHKTLPCPQCHAAGCTIDDGWVFDCGHFRGRKVPYFTLLHEVIKDKCEAKADRMGWINGE</sequence>
<protein>
    <submittedName>
        <fullName evidence="1">Uncharacterized protein</fullName>
    </submittedName>
</protein>
<proteinExistence type="predicted"/>
<accession>A0ACD1F9X2</accession>
<dbReference type="Proteomes" id="UP000825598">
    <property type="component" value="Chromosome"/>
</dbReference>